<dbReference type="SUPFAM" id="SSF47336">
    <property type="entry name" value="ACP-like"/>
    <property type="match status" value="3"/>
</dbReference>
<dbReference type="Pfam" id="PF00975">
    <property type="entry name" value="Thioesterase"/>
    <property type="match status" value="1"/>
</dbReference>
<dbReference type="Pfam" id="PF00668">
    <property type="entry name" value="Condensation"/>
    <property type="match status" value="3"/>
</dbReference>
<feature type="domain" description="Carrier" evidence="6">
    <location>
        <begin position="2048"/>
        <end position="2123"/>
    </location>
</feature>
<dbReference type="FunFam" id="3.30.300.30:FF:000010">
    <property type="entry name" value="Enterobactin synthetase component F"/>
    <property type="match status" value="2"/>
</dbReference>
<dbReference type="InterPro" id="IPR036736">
    <property type="entry name" value="ACP-like_sf"/>
</dbReference>
<dbReference type="FunFam" id="3.40.50.980:FF:000001">
    <property type="entry name" value="Non-ribosomal peptide synthetase"/>
    <property type="match status" value="3"/>
</dbReference>
<evidence type="ECO:0000256" key="2">
    <source>
        <dbReference type="ARBA" id="ARBA00006432"/>
    </source>
</evidence>
<evidence type="ECO:0000256" key="5">
    <source>
        <dbReference type="SAM" id="MobiDB-lite"/>
    </source>
</evidence>
<feature type="domain" description="Carrier" evidence="6">
    <location>
        <begin position="3107"/>
        <end position="3182"/>
    </location>
</feature>
<dbReference type="FunFam" id="2.30.38.10:FF:000001">
    <property type="entry name" value="Non-ribosomal peptide synthetase PvdI"/>
    <property type="match status" value="2"/>
</dbReference>
<proteinExistence type="inferred from homology"/>
<dbReference type="GO" id="GO:0005829">
    <property type="term" value="C:cytosol"/>
    <property type="evidence" value="ECO:0007669"/>
    <property type="project" value="TreeGrafter"/>
</dbReference>
<feature type="region of interest" description="Disordered" evidence="5">
    <location>
        <begin position="969"/>
        <end position="990"/>
    </location>
</feature>
<dbReference type="Gene3D" id="3.40.50.980">
    <property type="match status" value="6"/>
</dbReference>
<keyword evidence="3" id="KW-0596">Phosphopantetheine</keyword>
<dbReference type="InterPro" id="IPR020802">
    <property type="entry name" value="TesA-like"/>
</dbReference>
<organism evidence="7 8">
    <name type="scientific">Pseudomonas syringae pv. antirrhini</name>
    <dbReference type="NCBI Taxonomy" id="251702"/>
    <lineage>
        <taxon>Bacteria</taxon>
        <taxon>Pseudomonadati</taxon>
        <taxon>Pseudomonadota</taxon>
        <taxon>Gammaproteobacteria</taxon>
        <taxon>Pseudomonadales</taxon>
        <taxon>Pseudomonadaceae</taxon>
        <taxon>Pseudomonas</taxon>
    </lineage>
</organism>
<dbReference type="EMBL" id="LJPT01000033">
    <property type="protein sequence ID" value="KPW51146.1"/>
    <property type="molecule type" value="Genomic_DNA"/>
</dbReference>
<evidence type="ECO:0000256" key="4">
    <source>
        <dbReference type="ARBA" id="ARBA00022553"/>
    </source>
</evidence>
<dbReference type="FunFam" id="1.10.1200.10:FF:000005">
    <property type="entry name" value="Nonribosomal peptide synthetase 1"/>
    <property type="match status" value="3"/>
</dbReference>
<dbReference type="Pfam" id="PF00501">
    <property type="entry name" value="AMP-binding"/>
    <property type="match status" value="3"/>
</dbReference>
<dbReference type="Gene3D" id="1.10.1200.10">
    <property type="entry name" value="ACP-like"/>
    <property type="match status" value="3"/>
</dbReference>
<dbReference type="InterPro" id="IPR045851">
    <property type="entry name" value="AMP-bd_C_sf"/>
</dbReference>
<dbReference type="InterPro" id="IPR029058">
    <property type="entry name" value="AB_hydrolase_fold"/>
</dbReference>
<dbReference type="PROSITE" id="PS00455">
    <property type="entry name" value="AMP_BINDING"/>
    <property type="match status" value="2"/>
</dbReference>
<dbReference type="Gene3D" id="3.30.559.30">
    <property type="entry name" value="Nonribosomal peptide synthetase, condensation domain"/>
    <property type="match status" value="3"/>
</dbReference>
<dbReference type="SUPFAM" id="SSF53474">
    <property type="entry name" value="alpha/beta-Hydrolases"/>
    <property type="match status" value="1"/>
</dbReference>
<dbReference type="GO" id="GO:0043041">
    <property type="term" value="P:amino acid activation for nonribosomal peptide biosynthetic process"/>
    <property type="evidence" value="ECO:0007669"/>
    <property type="project" value="TreeGrafter"/>
</dbReference>
<dbReference type="InterPro" id="IPR001242">
    <property type="entry name" value="Condensation_dom"/>
</dbReference>
<dbReference type="InterPro" id="IPR010071">
    <property type="entry name" value="AA_adenyl_dom"/>
</dbReference>
<dbReference type="Gene3D" id="3.30.300.30">
    <property type="match status" value="3"/>
</dbReference>
<comment type="caution">
    <text evidence="7">The sequence shown here is derived from an EMBL/GenBank/DDBJ whole genome shotgun (WGS) entry which is preliminary data.</text>
</comment>
<evidence type="ECO:0000313" key="8">
    <source>
        <dbReference type="Proteomes" id="UP000050425"/>
    </source>
</evidence>
<dbReference type="InterPro" id="IPR023213">
    <property type="entry name" value="CAT-like_dom_sf"/>
</dbReference>
<dbReference type="InterPro" id="IPR025110">
    <property type="entry name" value="AMP-bd_C"/>
</dbReference>
<dbReference type="GO" id="GO:0044550">
    <property type="term" value="P:secondary metabolite biosynthetic process"/>
    <property type="evidence" value="ECO:0007669"/>
    <property type="project" value="UniProtKB-ARBA"/>
</dbReference>
<dbReference type="GO" id="GO:0003824">
    <property type="term" value="F:catalytic activity"/>
    <property type="evidence" value="ECO:0007669"/>
    <property type="project" value="InterPro"/>
</dbReference>
<dbReference type="PROSITE" id="PS50075">
    <property type="entry name" value="CARRIER"/>
    <property type="match status" value="3"/>
</dbReference>
<dbReference type="InterPro" id="IPR020845">
    <property type="entry name" value="AMP-binding_CS"/>
</dbReference>
<dbReference type="InterPro" id="IPR020806">
    <property type="entry name" value="PKS_PP-bd"/>
</dbReference>
<dbReference type="GO" id="GO:0031177">
    <property type="term" value="F:phosphopantetheine binding"/>
    <property type="evidence" value="ECO:0007669"/>
    <property type="project" value="InterPro"/>
</dbReference>
<dbReference type="CDD" id="cd17646">
    <property type="entry name" value="A_NRPS_AB3403-like"/>
    <property type="match status" value="1"/>
</dbReference>
<dbReference type="InterPro" id="IPR006162">
    <property type="entry name" value="Ppantetheine_attach_site"/>
</dbReference>
<dbReference type="NCBIfam" id="NF003417">
    <property type="entry name" value="PRK04813.1"/>
    <property type="match status" value="3"/>
</dbReference>
<gene>
    <name evidence="7" type="ORF">ALO88_04760</name>
</gene>
<sequence>MVLAACHHAMRCIKNRTSWTENQKRFRVMSADQFSTSFAQQRLWFLEQYEPGTGLYNIPAACRINGVLRLDILERSLNAIIERHEALRTSFSVDKDLPVQVIVREAPVLIRPVKLAALLERNLTLQQFMDDEAASPFDLTQAPLIRATAIEVRADEHVLLLTLHHIVADGWSMSVLLDELSRLYNAELNGVAADLQALEIHYADYAVWQREWLQEEVVQPQLDYWETQLKDAPSVLELPTDRPRPARLDYAGNRVHFTLPAELGAQLQELSQRHHVTLFTTLICAFNTLLLRLSNQPDICIGYPVANRGRAEIQPLIGFFVNTLVLRSQMSTQQTFADYLQQTQSTLLDSDLNQDIPFERLVEALRPARELNHSPLFQVLFSFFNQDLAGGLTLSGTTSGTLEQNCRFSKFDLSLEMNTRQNTLGGFFEYRTALYDQATIERMSGYYRVLLESIVVDTTARIGDLEILPRQERLSRLATAPTPAHTLSADQCVHDLVLTQARATPDATAIICAGQEVSYRQLELQATAIADRLIALGAGPETCVAICLDRSVTMVAALLGTWMAGAHYVPMDPGYPHARLLHMLQDSKARILLSERPYVQAFSAAAVQIVLLDEVQSNPRPSDIRHPVAALNTAYVIYTSGSTGLPKGVQVPHRAVVNFLLSMTNQPGINAGDRLLAVTSISFDISVLELFLPLISGASLVLADSEAAADGQALIKLAMHQDVTFIQATPSTYWLMLEAGWPSTLKLKVLCGGEALPPVLAQKLLQRSDSVWNMYGPTETTIWSAISRVTGSASTLGRPIANTVLRVLDENARLCATGSPGELHIGGEGVARGYLDRADLTAQKFVPDPYASGSGARIYKTGDLVRWLPNGEIEFLGRIDHQVKVRGFRIELGEIETRLVSFPSVRQGAVIVREDQPGDQQIVAYLLVGEQYAAEPVQLRHHLAQTLPGYMIPNHFVVLEQFPLTPNGKLDRKRLPAPNTTPPGANRVLPGTPMEKAVADIWQHVLNLEGVGITDNFFELGGHSILATQVVSRLRNTLQIELSVRTLFEAPTIAQLIASLGSPTARQAQSIIPRSPSQDRQPLSYAQERLYFLDQFEPASAAYTIALALELNGPLEASLLHRCLDELIRRHEPLRTTFVLDADGKPQAQVHPEALSQLVYRDLRHHSTPYLLAQTHANAEAQHLFSLEKGPLFRASLLQTGEQQHILLLTLHHIVSDGWSVAVLAREVMALYQAFAQGQSSPLAPLDIQYGDYAAWQREWQAPIEFASKTDYWSCHLAQAPTTLELPTDRPRPAIQTYRGRVISRSLGKTLSARIDALSQAQDGTPFMTLLALFNVLLNRYSGQQDIVIGTPIANRTRPEIEPLIGLFVNTLAMRIRLEGNPTFSELLGQVRDTTLNAYAHQELPFEKVVESLAIPRDMSRSPLFQVLFVLQNTALEAMNLPGLEIGNFALESTTAKFDLTLELTPSSEGYQMRWEYNSDLFDADTIERMTRHFETLARSAISDPSQPAQRLSMITAQEKQHILHEWNATQQVYRPLAVHQLFTEMSEPCADLPAVMFGTASMSYRQLEARSNQFAHYLQRSGVLPGTLVGICLERSMHVPVAILAVLKAGAVCVPMDPSYPTERLRFMAQDAHADLIITLTTLRPRVEGCSHTIICMDQCADAWHEPSSNPARPQNLLDLCYVIYTSGSTGLPKGAALTHEMLTNLVQWQLTESRLSRGDNTLQFSPLSFDVSFDEFFSTWASGGTLVMVSEDTRRDPVLLLELIQRQNIARLFIPFVALQGIADAARDVDKLACLKEVVCGGEQLQVTQEVVDLFQKLPDALLHNQYGPTESHFVTGYRLSGDATQWPALPPIGKPLFNSQMYVLDASLEPVPVGVRGDLYIAGVHLARCYWERPDITAERFVPNPHSLSPGARMYKTGDVARYLPDGNIEYLGRSDHQVKIRGFRIELAEVEQALMAQETVASAAAMVREDRPGLKKLVGYLVAKSDCTLNIVDIKEHLRRTLPDYMVPTTFVILPTLPLTPSGKVDKRSLPQPENDNHENQYVAPRSDAERQLAAIWASVLNLSQVGITDDFFELGGHSLLATQVVSRIRKQLNVDMALRTLFEAPTIEQLLPRLSTSPVATLSAITATNTGSGMKVASYAQERLFFLNRLDRSSTAYNIALALELNGPLKKPVLQQCLDELIRRHEPLRTTFALQEDGQVVSLVHPPQLDTLISLDLRHTAQPLSVAEKQVRDHASQLFSLETGPLLRVLLLQVADEHHILLFTVHHIIADGWSIALLTREIMALYQAYSTDQASPLPPLEIQYSDYAFWQRSLQAPSVFAAQVGYWRQQLDQAPARLELPTDRPRPAIQTYRGQAVNHTWPPTLSKKIDTLSQSLGVTPFMTLLTLFSLLLSRHSCQRDIVVGTPIANRTRTEVEPLIGLFVNTLALRTRIEGNPTFRQLLQQVRNTTLGAYAHQDLPFEKVVEALDTPRDMSHSPLFQVMFVLQNTAPEPLKIPDVEVRIFDIGTTTAKFDLSLELTPTAQGYQVRWEYNCDLFDATTIERLAAQFQTLAESAVLDAQKTVASLDLLSASEKNRMLEQWNATKVSHRPVAALHHLFEQQVEQTPDAIAVSFEGQHLSYRALNEAANQLAHYLISRGTRADDLIAICMERSVEMVVSLLGVLKAGGAYVPIDPHYPDERIAYMLADAAPILTLTQRSLLKLTALQRTDSLCLDEQATSLAHLPKTNPQRLIDPACLAYCIYTSGSTGAPKGSLNSHEAIINRILWMQDTYLLDATDRVLQKTPFSFDVSVWEFFWPLSVGARMLLAKPEGHKDPRYLEALIEREGVTTAHFVPSMLSAYMALTQASHTRALRRVFSSGEALSTSVQNEFFKRYPATQLHNLYGPTEAAIDVTHWHCQAGDVGHAVPIGRPVANTRTYILDETLQPVPIGVTGNLYLAGVQLSRGYLKRVDLTAERFIPDPHGTPGSRMYMTGDTARYRAHGEIEYLGRNDQQIKLRGFRIELGEIEMQLCAHPQVSQAVVSVNTSDADNPTLTAYLVCNADTQPGVDELRECLARTLPDYMADVCFQFLDHLPLTSNGKVDRRALPQPVSVVRDQAVQLLAPRTALEKSVAAVWKNTLNLEFISLNDNFFHEGGHSLLAMKMIDQVNRELGLAARVRDIFESATLGAFIEKISQGIGERGSNRIRLKQGTRRHLFLVHAVGGVVSPYIKLSQLMPDDVSVHAFQAGGLEHGTDVVDTLEKMAAIYIEQMLEIQPEGPYWLGGWSMGGVIAFEMARQLEALDREVRQLLLIDAPAPGHAAQEQTWPLGAYLMDMARSLSVDLPLSPSEMNQLIEHPDRDVLAIATMRRIGVIPDSMDDQQVSRRLQIFCTHQQALEAYRPKTGINSNLTLLHTEESAELRDKWRPLCGQSFNATGFTADHYSILEAATPCISKLFN</sequence>
<dbReference type="InterPro" id="IPR009081">
    <property type="entry name" value="PP-bd_ACP"/>
</dbReference>
<evidence type="ECO:0000256" key="3">
    <source>
        <dbReference type="ARBA" id="ARBA00022450"/>
    </source>
</evidence>
<feature type="domain" description="Carrier" evidence="6">
    <location>
        <begin position="989"/>
        <end position="1064"/>
    </location>
</feature>
<evidence type="ECO:0000259" key="6">
    <source>
        <dbReference type="PROSITE" id="PS50075"/>
    </source>
</evidence>
<dbReference type="FunFam" id="3.40.50.12780:FF:000012">
    <property type="entry name" value="Non-ribosomal peptide synthetase"/>
    <property type="match status" value="2"/>
</dbReference>
<dbReference type="Proteomes" id="UP000050425">
    <property type="component" value="Unassembled WGS sequence"/>
</dbReference>
<dbReference type="InterPro" id="IPR001031">
    <property type="entry name" value="Thioesterase"/>
</dbReference>
<dbReference type="PANTHER" id="PTHR45527:SF1">
    <property type="entry name" value="FATTY ACID SYNTHASE"/>
    <property type="match status" value="1"/>
</dbReference>
<dbReference type="Pfam" id="PF13193">
    <property type="entry name" value="AMP-binding_C"/>
    <property type="match status" value="3"/>
</dbReference>
<accession>A0A0P9LC40</accession>
<dbReference type="Gene3D" id="2.30.38.10">
    <property type="entry name" value="Luciferase, Domain 3"/>
    <property type="match status" value="3"/>
</dbReference>
<dbReference type="Gene3D" id="3.40.50.1820">
    <property type="entry name" value="alpha/beta hydrolase"/>
    <property type="match status" value="1"/>
</dbReference>
<dbReference type="Pfam" id="PF00550">
    <property type="entry name" value="PP-binding"/>
    <property type="match status" value="3"/>
</dbReference>
<protein>
    <submittedName>
        <fullName evidence="7">Non-ribosomal peptide synthetase, terminal component</fullName>
    </submittedName>
</protein>
<dbReference type="SUPFAM" id="SSF52777">
    <property type="entry name" value="CoA-dependent acyltransferases"/>
    <property type="match status" value="6"/>
</dbReference>
<comment type="similarity">
    <text evidence="2">Belongs to the ATP-dependent AMP-binding enzyme family.</text>
</comment>
<dbReference type="SMART" id="SM00823">
    <property type="entry name" value="PKS_PP"/>
    <property type="match status" value="3"/>
</dbReference>
<dbReference type="Gene3D" id="3.30.559.10">
    <property type="entry name" value="Chloramphenicol acetyltransferase-like domain"/>
    <property type="match status" value="3"/>
</dbReference>
<comment type="cofactor">
    <cofactor evidence="1">
        <name>pantetheine 4'-phosphate</name>
        <dbReference type="ChEBI" id="CHEBI:47942"/>
    </cofactor>
</comment>
<dbReference type="PANTHER" id="PTHR45527">
    <property type="entry name" value="NONRIBOSOMAL PEPTIDE SYNTHETASE"/>
    <property type="match status" value="1"/>
</dbReference>
<reference evidence="7 8" key="1">
    <citation type="submission" date="2015-09" db="EMBL/GenBank/DDBJ databases">
        <title>Genome announcement of multiple Pseudomonas syringae strains.</title>
        <authorList>
            <person name="Thakur S."/>
            <person name="Wang P.W."/>
            <person name="Gong Y."/>
            <person name="Weir B.S."/>
            <person name="Guttman D.S."/>
        </authorList>
    </citation>
    <scope>NUCLEOTIDE SEQUENCE [LARGE SCALE GENOMIC DNA]</scope>
    <source>
        <strain evidence="7 8">ICMP4303</strain>
    </source>
</reference>
<dbReference type="PATRIC" id="fig|251702.3.peg.1524"/>
<evidence type="ECO:0000313" key="7">
    <source>
        <dbReference type="EMBL" id="KPW51146.1"/>
    </source>
</evidence>
<dbReference type="FunFam" id="3.40.50.980:FF:000002">
    <property type="entry name" value="Enterobactin synthetase component F"/>
    <property type="match status" value="1"/>
</dbReference>
<dbReference type="NCBIfam" id="TIGR01733">
    <property type="entry name" value="AA-adenyl-dom"/>
    <property type="match status" value="3"/>
</dbReference>
<dbReference type="CDD" id="cd19531">
    <property type="entry name" value="LCL_NRPS-like"/>
    <property type="match status" value="3"/>
</dbReference>
<dbReference type="CDD" id="cd12116">
    <property type="entry name" value="A_NRPS_Ta1_like"/>
    <property type="match status" value="1"/>
</dbReference>
<dbReference type="FunFam" id="3.30.559.10:FF:000012">
    <property type="entry name" value="Non-ribosomal peptide synthetase"/>
    <property type="match status" value="1"/>
</dbReference>
<evidence type="ECO:0000256" key="1">
    <source>
        <dbReference type="ARBA" id="ARBA00001957"/>
    </source>
</evidence>
<dbReference type="FunFam" id="3.30.300.30:FF:000015">
    <property type="entry name" value="Nonribosomal peptide synthase SidD"/>
    <property type="match status" value="1"/>
</dbReference>
<dbReference type="PROSITE" id="PS00012">
    <property type="entry name" value="PHOSPHOPANTETHEINE"/>
    <property type="match status" value="2"/>
</dbReference>
<name>A0A0P9LC40_9PSED</name>
<dbReference type="SMART" id="SM00824">
    <property type="entry name" value="PKS_TE"/>
    <property type="match status" value="1"/>
</dbReference>
<dbReference type="SUPFAM" id="SSF56801">
    <property type="entry name" value="Acetyl-CoA synthetase-like"/>
    <property type="match status" value="3"/>
</dbReference>
<keyword evidence="4" id="KW-0597">Phosphoprotein</keyword>
<dbReference type="InterPro" id="IPR000873">
    <property type="entry name" value="AMP-dep_synth/lig_dom"/>
</dbReference>